<protein>
    <submittedName>
        <fullName evidence="1">Uncharacterized protein</fullName>
    </submittedName>
</protein>
<gene>
    <name evidence="1" type="ORF">CAMP_LOCUS7213</name>
</gene>
<evidence type="ECO:0000313" key="1">
    <source>
        <dbReference type="EMBL" id="CAI5444576.1"/>
    </source>
</evidence>
<reference evidence="1" key="1">
    <citation type="submission" date="2022-11" db="EMBL/GenBank/DDBJ databases">
        <authorList>
            <person name="Kikuchi T."/>
        </authorList>
    </citation>
    <scope>NUCLEOTIDE SEQUENCE</scope>
    <source>
        <strain evidence="1">PS1010</strain>
    </source>
</reference>
<comment type="caution">
    <text evidence="1">The sequence shown here is derived from an EMBL/GenBank/DDBJ whole genome shotgun (WGS) entry which is preliminary data.</text>
</comment>
<dbReference type="Proteomes" id="UP001152747">
    <property type="component" value="Unassembled WGS sequence"/>
</dbReference>
<organism evidence="1 2">
    <name type="scientific">Caenorhabditis angaria</name>
    <dbReference type="NCBI Taxonomy" id="860376"/>
    <lineage>
        <taxon>Eukaryota</taxon>
        <taxon>Metazoa</taxon>
        <taxon>Ecdysozoa</taxon>
        <taxon>Nematoda</taxon>
        <taxon>Chromadorea</taxon>
        <taxon>Rhabditida</taxon>
        <taxon>Rhabditina</taxon>
        <taxon>Rhabditomorpha</taxon>
        <taxon>Rhabditoidea</taxon>
        <taxon>Rhabditidae</taxon>
        <taxon>Peloderinae</taxon>
        <taxon>Caenorhabditis</taxon>
    </lineage>
</organism>
<evidence type="ECO:0000313" key="2">
    <source>
        <dbReference type="Proteomes" id="UP001152747"/>
    </source>
</evidence>
<sequence length="112" mass="12909">MDTLKIENLLEIAQEIIKNTILDIEKAGKRSDLKALIDDVKINLNIVYDDLLKPIKDNISKTLKIRLAVAPNKKQWLTPKKPREHVNLPRRVRGRKNTLLKSISMGILHRRG</sequence>
<accession>A0A9P1II65</accession>
<keyword evidence="2" id="KW-1185">Reference proteome</keyword>
<dbReference type="EMBL" id="CANHGI010000003">
    <property type="protein sequence ID" value="CAI5444576.1"/>
    <property type="molecule type" value="Genomic_DNA"/>
</dbReference>
<dbReference type="AlphaFoldDB" id="A0A9P1II65"/>
<proteinExistence type="predicted"/>
<name>A0A9P1II65_9PELO</name>